<name>A0ABR1B2Z6_POLSC</name>
<gene>
    <name evidence="2" type="ORF">RUM44_004470</name>
</gene>
<keyword evidence="3" id="KW-1185">Reference proteome</keyword>
<evidence type="ECO:0000256" key="1">
    <source>
        <dbReference type="SAM" id="MobiDB-lite"/>
    </source>
</evidence>
<sequence>MCEPERENRPWISQVKRIRFSFGIPRHLVQTGAITDTKKETPAGEKPSEAESRGLLGRLPRLETFSNAGAPSSPHKVANNIKGFFANKLENVIPDTGKHFRHSVLVA</sequence>
<evidence type="ECO:0000313" key="3">
    <source>
        <dbReference type="Proteomes" id="UP001359485"/>
    </source>
</evidence>
<accession>A0ABR1B2Z6</accession>
<feature type="region of interest" description="Disordered" evidence="1">
    <location>
        <begin position="31"/>
        <end position="56"/>
    </location>
</feature>
<protein>
    <submittedName>
        <fullName evidence="2">Uncharacterized protein</fullName>
    </submittedName>
</protein>
<organism evidence="2 3">
    <name type="scientific">Polyplax serrata</name>
    <name type="common">Common mouse louse</name>
    <dbReference type="NCBI Taxonomy" id="468196"/>
    <lineage>
        <taxon>Eukaryota</taxon>
        <taxon>Metazoa</taxon>
        <taxon>Ecdysozoa</taxon>
        <taxon>Arthropoda</taxon>
        <taxon>Hexapoda</taxon>
        <taxon>Insecta</taxon>
        <taxon>Pterygota</taxon>
        <taxon>Neoptera</taxon>
        <taxon>Paraneoptera</taxon>
        <taxon>Psocodea</taxon>
        <taxon>Troctomorpha</taxon>
        <taxon>Phthiraptera</taxon>
        <taxon>Anoplura</taxon>
        <taxon>Polyplacidae</taxon>
        <taxon>Polyplax</taxon>
    </lineage>
</organism>
<comment type="caution">
    <text evidence="2">The sequence shown here is derived from an EMBL/GenBank/DDBJ whole genome shotgun (WGS) entry which is preliminary data.</text>
</comment>
<dbReference type="EMBL" id="JAWJWF010000004">
    <property type="protein sequence ID" value="KAK6633863.1"/>
    <property type="molecule type" value="Genomic_DNA"/>
</dbReference>
<dbReference type="Proteomes" id="UP001359485">
    <property type="component" value="Unassembled WGS sequence"/>
</dbReference>
<reference evidence="2 3" key="1">
    <citation type="submission" date="2023-09" db="EMBL/GenBank/DDBJ databases">
        <title>Genomes of two closely related lineages of the louse Polyplax serrata with different host specificities.</title>
        <authorList>
            <person name="Martinu J."/>
            <person name="Tarabai H."/>
            <person name="Stefka J."/>
            <person name="Hypsa V."/>
        </authorList>
    </citation>
    <scope>NUCLEOTIDE SEQUENCE [LARGE SCALE GENOMIC DNA]</scope>
    <source>
        <strain evidence="2">98ZLc_SE</strain>
    </source>
</reference>
<evidence type="ECO:0000313" key="2">
    <source>
        <dbReference type="EMBL" id="KAK6633863.1"/>
    </source>
</evidence>
<feature type="compositionally biased region" description="Basic and acidic residues" evidence="1">
    <location>
        <begin position="36"/>
        <end position="52"/>
    </location>
</feature>
<proteinExistence type="predicted"/>